<sequence length="36" mass="4088">MSEKGIMNCNESSNNIIVCFFLLKNSCRSLKYVTLS</sequence>
<dbReference type="EMBL" id="GBXM01075498">
    <property type="protein sequence ID" value="JAH33079.1"/>
    <property type="molecule type" value="Transcribed_RNA"/>
</dbReference>
<dbReference type="AlphaFoldDB" id="A0A0E9RVC9"/>
<organism evidence="1">
    <name type="scientific">Anguilla anguilla</name>
    <name type="common">European freshwater eel</name>
    <name type="synonym">Muraena anguilla</name>
    <dbReference type="NCBI Taxonomy" id="7936"/>
    <lineage>
        <taxon>Eukaryota</taxon>
        <taxon>Metazoa</taxon>
        <taxon>Chordata</taxon>
        <taxon>Craniata</taxon>
        <taxon>Vertebrata</taxon>
        <taxon>Euteleostomi</taxon>
        <taxon>Actinopterygii</taxon>
        <taxon>Neopterygii</taxon>
        <taxon>Teleostei</taxon>
        <taxon>Anguilliformes</taxon>
        <taxon>Anguillidae</taxon>
        <taxon>Anguilla</taxon>
    </lineage>
</organism>
<protein>
    <submittedName>
        <fullName evidence="1">Uncharacterized protein</fullName>
    </submittedName>
</protein>
<accession>A0A0E9RVC9</accession>
<proteinExistence type="predicted"/>
<name>A0A0E9RVC9_ANGAN</name>
<reference evidence="1" key="1">
    <citation type="submission" date="2014-11" db="EMBL/GenBank/DDBJ databases">
        <authorList>
            <person name="Amaro Gonzalez C."/>
        </authorList>
    </citation>
    <scope>NUCLEOTIDE SEQUENCE</scope>
</reference>
<reference evidence="1" key="2">
    <citation type="journal article" date="2015" name="Fish Shellfish Immunol.">
        <title>Early steps in the European eel (Anguilla anguilla)-Vibrio vulnificus interaction in the gills: Role of the RtxA13 toxin.</title>
        <authorList>
            <person name="Callol A."/>
            <person name="Pajuelo D."/>
            <person name="Ebbesson L."/>
            <person name="Teles M."/>
            <person name="MacKenzie S."/>
            <person name="Amaro C."/>
        </authorList>
    </citation>
    <scope>NUCLEOTIDE SEQUENCE</scope>
</reference>
<evidence type="ECO:0000313" key="1">
    <source>
        <dbReference type="EMBL" id="JAH33079.1"/>
    </source>
</evidence>